<dbReference type="InterPro" id="IPR000524">
    <property type="entry name" value="Tscrpt_reg_HTH_GntR"/>
</dbReference>
<keyword evidence="1" id="KW-0805">Transcription regulation</keyword>
<proteinExistence type="predicted"/>
<comment type="caution">
    <text evidence="5">The sequence shown here is derived from an EMBL/GenBank/DDBJ whole genome shotgun (WGS) entry which is preliminary data.</text>
</comment>
<dbReference type="AlphaFoldDB" id="A0A438MLH9"/>
<name>A0A438MLH9_9ACTN</name>
<dbReference type="CDD" id="cd07377">
    <property type="entry name" value="WHTH_GntR"/>
    <property type="match status" value="1"/>
</dbReference>
<dbReference type="OrthoDB" id="4338617at2"/>
<keyword evidence="2" id="KW-0238">DNA-binding</keyword>
<evidence type="ECO:0000259" key="4">
    <source>
        <dbReference type="PROSITE" id="PS50949"/>
    </source>
</evidence>
<dbReference type="PANTHER" id="PTHR44846">
    <property type="entry name" value="MANNOSYL-D-GLYCERATE TRANSPORT/METABOLISM SYSTEM REPRESSOR MNGR-RELATED"/>
    <property type="match status" value="1"/>
</dbReference>
<dbReference type="InterPro" id="IPR036388">
    <property type="entry name" value="WH-like_DNA-bd_sf"/>
</dbReference>
<dbReference type="RefSeq" id="WP_127938932.1">
    <property type="nucleotide sequence ID" value="NZ_SAUN01000001.1"/>
</dbReference>
<dbReference type="GO" id="GO:0045892">
    <property type="term" value="P:negative regulation of DNA-templated transcription"/>
    <property type="evidence" value="ECO:0007669"/>
    <property type="project" value="TreeGrafter"/>
</dbReference>
<keyword evidence="6" id="KW-1185">Reference proteome</keyword>
<dbReference type="EMBL" id="SAUN01000001">
    <property type="protein sequence ID" value="RVX46614.1"/>
    <property type="molecule type" value="Genomic_DNA"/>
</dbReference>
<sequence length="89" mass="9662">MHPRRSKWRQAYAVICDRIRTGELAAGDRVPTVHELMAEFEMSNTVAQKVHRALREAGLVETEPGTGSYVLPGAAEKLQAAAESEAGGE</sequence>
<dbReference type="SMART" id="SM00345">
    <property type="entry name" value="HTH_GNTR"/>
    <property type="match status" value="1"/>
</dbReference>
<evidence type="ECO:0000256" key="1">
    <source>
        <dbReference type="ARBA" id="ARBA00023015"/>
    </source>
</evidence>
<dbReference type="Gene3D" id="1.10.10.10">
    <property type="entry name" value="Winged helix-like DNA-binding domain superfamily/Winged helix DNA-binding domain"/>
    <property type="match status" value="1"/>
</dbReference>
<dbReference type="GO" id="GO:0003700">
    <property type="term" value="F:DNA-binding transcription factor activity"/>
    <property type="evidence" value="ECO:0007669"/>
    <property type="project" value="InterPro"/>
</dbReference>
<dbReference type="Proteomes" id="UP000284824">
    <property type="component" value="Unassembled WGS sequence"/>
</dbReference>
<dbReference type="InterPro" id="IPR036390">
    <property type="entry name" value="WH_DNA-bd_sf"/>
</dbReference>
<dbReference type="InterPro" id="IPR050679">
    <property type="entry name" value="Bact_HTH_transcr_reg"/>
</dbReference>
<accession>A0A438MLH9</accession>
<dbReference type="GO" id="GO:0003677">
    <property type="term" value="F:DNA binding"/>
    <property type="evidence" value="ECO:0007669"/>
    <property type="project" value="UniProtKB-KW"/>
</dbReference>
<dbReference type="PROSITE" id="PS50949">
    <property type="entry name" value="HTH_GNTR"/>
    <property type="match status" value="1"/>
</dbReference>
<organism evidence="5 6">
    <name type="scientific">Nonomuraea polychroma</name>
    <dbReference type="NCBI Taxonomy" id="46176"/>
    <lineage>
        <taxon>Bacteria</taxon>
        <taxon>Bacillati</taxon>
        <taxon>Actinomycetota</taxon>
        <taxon>Actinomycetes</taxon>
        <taxon>Streptosporangiales</taxon>
        <taxon>Streptosporangiaceae</taxon>
        <taxon>Nonomuraea</taxon>
    </lineage>
</organism>
<keyword evidence="3" id="KW-0804">Transcription</keyword>
<evidence type="ECO:0000256" key="2">
    <source>
        <dbReference type="ARBA" id="ARBA00023125"/>
    </source>
</evidence>
<dbReference type="PANTHER" id="PTHR44846:SF17">
    <property type="entry name" value="GNTR-FAMILY TRANSCRIPTIONAL REGULATOR"/>
    <property type="match status" value="1"/>
</dbReference>
<evidence type="ECO:0000313" key="6">
    <source>
        <dbReference type="Proteomes" id="UP000284824"/>
    </source>
</evidence>
<evidence type="ECO:0000256" key="3">
    <source>
        <dbReference type="ARBA" id="ARBA00023163"/>
    </source>
</evidence>
<dbReference type="Pfam" id="PF00392">
    <property type="entry name" value="GntR"/>
    <property type="match status" value="1"/>
</dbReference>
<reference evidence="5 6" key="1">
    <citation type="submission" date="2019-01" db="EMBL/GenBank/DDBJ databases">
        <title>Sequencing the genomes of 1000 actinobacteria strains.</title>
        <authorList>
            <person name="Klenk H.-P."/>
        </authorList>
    </citation>
    <scope>NUCLEOTIDE SEQUENCE [LARGE SCALE GENOMIC DNA]</scope>
    <source>
        <strain evidence="5 6">DSM 43925</strain>
    </source>
</reference>
<protein>
    <submittedName>
        <fullName evidence="5">Regulatory GntR family protein</fullName>
    </submittedName>
</protein>
<evidence type="ECO:0000313" key="5">
    <source>
        <dbReference type="EMBL" id="RVX46614.1"/>
    </source>
</evidence>
<gene>
    <name evidence="5" type="ORF">EDD27_9506</name>
</gene>
<dbReference type="SUPFAM" id="SSF46785">
    <property type="entry name" value="Winged helix' DNA-binding domain"/>
    <property type="match status" value="1"/>
</dbReference>
<feature type="domain" description="HTH gntR-type" evidence="4">
    <location>
        <begin position="5"/>
        <end position="73"/>
    </location>
</feature>